<feature type="modified residue" description="N6-(pyridoxal phosphate)lysine" evidence="6">
    <location>
        <position position="285"/>
    </location>
</feature>
<keyword evidence="4 6" id="KW-0663">Pyridoxal phosphate</keyword>
<evidence type="ECO:0000256" key="5">
    <source>
        <dbReference type="ARBA" id="ARBA00023239"/>
    </source>
</evidence>
<dbReference type="InterPro" id="IPR015421">
    <property type="entry name" value="PyrdxlP-dep_Trfase_major"/>
</dbReference>
<sequence>MTHYYENLEKFPVKADPPKGALKGVLKDIFTAKPRSSTELFKEFEKCLPLTTHWQHPLYFSFFPGNSPPSAIYGDMANTAMNEGFNLTPDVTEKRNVEVELKVMDWVADLLDLPECYFPKNGAHALIANTAGHTFLLASLAAKNKIQMEHYPNSIVNKQVGYMTPISNLAVERSIKFSNLKLHHIECEREDHLVDEFPLKAESIEREFQKDIDNGLVPTIFITSLGSTASLSIENVKEISKACQKYGVWLHVDSAQLGVYAALPELRFVLDDIELADSFTTNGHKSLGCGMGTSFMWIKHQDYPKYMSYNSESGGNITASSAASATNSDELPISSTQPSPEPYRSDVFITGPSKNRAIRTMIHLLSLGKKEIKDHLTTTLVLADYFRELMAADERFELMETKNKFPLVMFRLKGFTNDENHDFLNLVMKDNKIFVVSSSIQTTYSDDKESDDQDSEVMFIRLNVGTLTHEKKHILQAFTHIQDCAAEYLGDKQ</sequence>
<comment type="caution">
    <text evidence="8">The sequence shown here is derived from an EMBL/GenBank/DDBJ whole genome shotgun (WGS) entry which is preliminary data.</text>
</comment>
<dbReference type="InterPro" id="IPR002129">
    <property type="entry name" value="PyrdxlP-dep_de-COase"/>
</dbReference>
<keyword evidence="3" id="KW-0210">Decarboxylase</keyword>
<dbReference type="Pfam" id="PF00282">
    <property type="entry name" value="Pyridoxal_deC"/>
    <property type="match status" value="1"/>
</dbReference>
<evidence type="ECO:0000256" key="1">
    <source>
        <dbReference type="ARBA" id="ARBA00001933"/>
    </source>
</evidence>
<evidence type="ECO:0000256" key="2">
    <source>
        <dbReference type="ARBA" id="ARBA00009533"/>
    </source>
</evidence>
<comment type="cofactor">
    <cofactor evidence="1 6 7">
        <name>pyridoxal 5'-phosphate</name>
        <dbReference type="ChEBI" id="CHEBI:597326"/>
    </cofactor>
</comment>
<dbReference type="PANTHER" id="PTHR11999">
    <property type="entry name" value="GROUP II PYRIDOXAL-5-PHOSPHATE DECARBOXYLASE"/>
    <property type="match status" value="1"/>
</dbReference>
<evidence type="ECO:0008006" key="10">
    <source>
        <dbReference type="Google" id="ProtNLM"/>
    </source>
</evidence>
<protein>
    <recommendedName>
        <fullName evidence="10">PLP-dependent transferase</fullName>
    </recommendedName>
</protein>
<dbReference type="GO" id="GO:0019752">
    <property type="term" value="P:carboxylic acid metabolic process"/>
    <property type="evidence" value="ECO:0007669"/>
    <property type="project" value="InterPro"/>
</dbReference>
<keyword evidence="5 7" id="KW-0456">Lyase</keyword>
<dbReference type="EMBL" id="CAMPGE010001341">
    <property type="protein sequence ID" value="CAI2360124.1"/>
    <property type="molecule type" value="Genomic_DNA"/>
</dbReference>
<dbReference type="PANTHER" id="PTHR11999:SF70">
    <property type="entry name" value="MIP05841P"/>
    <property type="match status" value="1"/>
</dbReference>
<evidence type="ECO:0000256" key="7">
    <source>
        <dbReference type="RuleBase" id="RU000382"/>
    </source>
</evidence>
<dbReference type="Gene3D" id="3.90.1150.10">
    <property type="entry name" value="Aspartate Aminotransferase, domain 1"/>
    <property type="match status" value="1"/>
</dbReference>
<keyword evidence="9" id="KW-1185">Reference proteome</keyword>
<dbReference type="Gene3D" id="1.20.1340.10">
    <property type="entry name" value="dopa decarboxylase, N-terminal domain"/>
    <property type="match status" value="1"/>
</dbReference>
<organism evidence="8 9">
    <name type="scientific">Euplotes crassus</name>
    <dbReference type="NCBI Taxonomy" id="5936"/>
    <lineage>
        <taxon>Eukaryota</taxon>
        <taxon>Sar</taxon>
        <taxon>Alveolata</taxon>
        <taxon>Ciliophora</taxon>
        <taxon>Intramacronucleata</taxon>
        <taxon>Spirotrichea</taxon>
        <taxon>Hypotrichia</taxon>
        <taxon>Euplotida</taxon>
        <taxon>Euplotidae</taxon>
        <taxon>Moneuplotes</taxon>
    </lineage>
</organism>
<dbReference type="Gene3D" id="3.40.640.10">
    <property type="entry name" value="Type I PLP-dependent aspartate aminotransferase-like (Major domain)"/>
    <property type="match status" value="1"/>
</dbReference>
<dbReference type="GO" id="GO:0005737">
    <property type="term" value="C:cytoplasm"/>
    <property type="evidence" value="ECO:0007669"/>
    <property type="project" value="TreeGrafter"/>
</dbReference>
<comment type="similarity">
    <text evidence="2 7">Belongs to the group II decarboxylase family.</text>
</comment>
<evidence type="ECO:0000256" key="4">
    <source>
        <dbReference type="ARBA" id="ARBA00022898"/>
    </source>
</evidence>
<evidence type="ECO:0000313" key="9">
    <source>
        <dbReference type="Proteomes" id="UP001295684"/>
    </source>
</evidence>
<dbReference type="AlphaFoldDB" id="A0AAD1U6U5"/>
<dbReference type="GO" id="GO:0030170">
    <property type="term" value="F:pyridoxal phosphate binding"/>
    <property type="evidence" value="ECO:0007669"/>
    <property type="project" value="InterPro"/>
</dbReference>
<dbReference type="InterPro" id="IPR010977">
    <property type="entry name" value="Aromatic_deC"/>
</dbReference>
<dbReference type="InterPro" id="IPR015424">
    <property type="entry name" value="PyrdxlP-dep_Trfase"/>
</dbReference>
<evidence type="ECO:0000256" key="6">
    <source>
        <dbReference type="PIRSR" id="PIRSR602129-50"/>
    </source>
</evidence>
<dbReference type="InterPro" id="IPR015422">
    <property type="entry name" value="PyrdxlP-dep_Trfase_small"/>
</dbReference>
<proteinExistence type="inferred from homology"/>
<evidence type="ECO:0000256" key="3">
    <source>
        <dbReference type="ARBA" id="ARBA00022793"/>
    </source>
</evidence>
<name>A0AAD1U6U5_EUPCR</name>
<dbReference type="Proteomes" id="UP001295684">
    <property type="component" value="Unassembled WGS sequence"/>
</dbReference>
<dbReference type="GO" id="GO:0006520">
    <property type="term" value="P:amino acid metabolic process"/>
    <property type="evidence" value="ECO:0007669"/>
    <property type="project" value="InterPro"/>
</dbReference>
<dbReference type="GO" id="GO:0016831">
    <property type="term" value="F:carboxy-lyase activity"/>
    <property type="evidence" value="ECO:0007669"/>
    <property type="project" value="UniProtKB-KW"/>
</dbReference>
<reference evidence="8" key="1">
    <citation type="submission" date="2023-07" db="EMBL/GenBank/DDBJ databases">
        <authorList>
            <consortium name="AG Swart"/>
            <person name="Singh M."/>
            <person name="Singh A."/>
            <person name="Seah K."/>
            <person name="Emmerich C."/>
        </authorList>
    </citation>
    <scope>NUCLEOTIDE SEQUENCE</scope>
    <source>
        <strain evidence="8">DP1</strain>
    </source>
</reference>
<evidence type="ECO:0000313" key="8">
    <source>
        <dbReference type="EMBL" id="CAI2360124.1"/>
    </source>
</evidence>
<dbReference type="SUPFAM" id="SSF53383">
    <property type="entry name" value="PLP-dependent transferases"/>
    <property type="match status" value="1"/>
</dbReference>
<accession>A0AAD1U6U5</accession>
<dbReference type="PRINTS" id="PR00800">
    <property type="entry name" value="YHDCRBOXLASE"/>
</dbReference>
<gene>
    <name evidence="8" type="ORF">ECRASSUSDP1_LOCUS1422</name>
</gene>